<dbReference type="EMBL" id="JABSTV010001267">
    <property type="protein sequence ID" value="KAH7934458.1"/>
    <property type="molecule type" value="Genomic_DNA"/>
</dbReference>
<name>A0A9D4SLW9_RHISA</name>
<organism evidence="1 2">
    <name type="scientific">Rhipicephalus sanguineus</name>
    <name type="common">Brown dog tick</name>
    <name type="synonym">Ixodes sanguineus</name>
    <dbReference type="NCBI Taxonomy" id="34632"/>
    <lineage>
        <taxon>Eukaryota</taxon>
        <taxon>Metazoa</taxon>
        <taxon>Ecdysozoa</taxon>
        <taxon>Arthropoda</taxon>
        <taxon>Chelicerata</taxon>
        <taxon>Arachnida</taxon>
        <taxon>Acari</taxon>
        <taxon>Parasitiformes</taxon>
        <taxon>Ixodida</taxon>
        <taxon>Ixodoidea</taxon>
        <taxon>Ixodidae</taxon>
        <taxon>Rhipicephalinae</taxon>
        <taxon>Rhipicephalus</taxon>
        <taxon>Rhipicephalus</taxon>
    </lineage>
</organism>
<proteinExistence type="predicted"/>
<dbReference type="AlphaFoldDB" id="A0A9D4SLW9"/>
<keyword evidence="2" id="KW-1185">Reference proteome</keyword>
<comment type="caution">
    <text evidence="1">The sequence shown here is derived from an EMBL/GenBank/DDBJ whole genome shotgun (WGS) entry which is preliminary data.</text>
</comment>
<accession>A0A9D4SLW9</accession>
<protein>
    <submittedName>
        <fullName evidence="1">Uncharacterized protein</fullName>
    </submittedName>
</protein>
<reference evidence="1" key="1">
    <citation type="journal article" date="2020" name="Cell">
        <title>Large-Scale Comparative Analyses of Tick Genomes Elucidate Their Genetic Diversity and Vector Capacities.</title>
        <authorList>
            <consortium name="Tick Genome and Microbiome Consortium (TIGMIC)"/>
            <person name="Jia N."/>
            <person name="Wang J."/>
            <person name="Shi W."/>
            <person name="Du L."/>
            <person name="Sun Y."/>
            <person name="Zhan W."/>
            <person name="Jiang J.F."/>
            <person name="Wang Q."/>
            <person name="Zhang B."/>
            <person name="Ji P."/>
            <person name="Bell-Sakyi L."/>
            <person name="Cui X.M."/>
            <person name="Yuan T.T."/>
            <person name="Jiang B.G."/>
            <person name="Yang W.F."/>
            <person name="Lam T.T."/>
            <person name="Chang Q.C."/>
            <person name="Ding S.J."/>
            <person name="Wang X.J."/>
            <person name="Zhu J.G."/>
            <person name="Ruan X.D."/>
            <person name="Zhao L."/>
            <person name="Wei J.T."/>
            <person name="Ye R.Z."/>
            <person name="Que T.C."/>
            <person name="Du C.H."/>
            <person name="Zhou Y.H."/>
            <person name="Cheng J.X."/>
            <person name="Dai P.F."/>
            <person name="Guo W.B."/>
            <person name="Han X.H."/>
            <person name="Huang E.J."/>
            <person name="Li L.F."/>
            <person name="Wei W."/>
            <person name="Gao Y.C."/>
            <person name="Liu J.Z."/>
            <person name="Shao H.Z."/>
            <person name="Wang X."/>
            <person name="Wang C.C."/>
            <person name="Yang T.C."/>
            <person name="Huo Q.B."/>
            <person name="Li W."/>
            <person name="Chen H.Y."/>
            <person name="Chen S.E."/>
            <person name="Zhou L.G."/>
            <person name="Ni X.B."/>
            <person name="Tian J.H."/>
            <person name="Sheng Y."/>
            <person name="Liu T."/>
            <person name="Pan Y.S."/>
            <person name="Xia L.Y."/>
            <person name="Li J."/>
            <person name="Zhao F."/>
            <person name="Cao W.C."/>
        </authorList>
    </citation>
    <scope>NUCLEOTIDE SEQUENCE</scope>
    <source>
        <strain evidence="1">Rsan-2018</strain>
    </source>
</reference>
<gene>
    <name evidence="1" type="ORF">HPB52_025707</name>
</gene>
<dbReference type="Proteomes" id="UP000821837">
    <property type="component" value="Unassembled WGS sequence"/>
</dbReference>
<sequence>MGISNILSTPHQEVAAKARGIELLTVNGHTHAVKVYAAAAEEAIEVVYGIPQHIPAETLLANLRVCTHGVELIQARMIGDTKSATLTFRGPILPKVVYYYGGELVCHPFRASVQVCKLCRVRGHRMDFCIHADRRICRMCGLENPSPEHPCELNCASGYKSLEYRVRLDRKQPDSQIGFLPITRKKPAGEPQQIPVEILLQIGAALSSNPCPRVIDTYAEVCPNTASAEEEGDACPPPWFGDFEHSYARGQPGGGRVCHDQP</sequence>
<evidence type="ECO:0000313" key="1">
    <source>
        <dbReference type="EMBL" id="KAH7934458.1"/>
    </source>
</evidence>
<reference evidence="1" key="2">
    <citation type="submission" date="2021-09" db="EMBL/GenBank/DDBJ databases">
        <authorList>
            <person name="Jia N."/>
            <person name="Wang J."/>
            <person name="Shi W."/>
            <person name="Du L."/>
            <person name="Sun Y."/>
            <person name="Zhan W."/>
            <person name="Jiang J."/>
            <person name="Wang Q."/>
            <person name="Zhang B."/>
            <person name="Ji P."/>
            <person name="Sakyi L.B."/>
            <person name="Cui X."/>
            <person name="Yuan T."/>
            <person name="Jiang B."/>
            <person name="Yang W."/>
            <person name="Lam T.T.-Y."/>
            <person name="Chang Q."/>
            <person name="Ding S."/>
            <person name="Wang X."/>
            <person name="Zhu J."/>
            <person name="Ruan X."/>
            <person name="Zhao L."/>
            <person name="Wei J."/>
            <person name="Que T."/>
            <person name="Du C."/>
            <person name="Cheng J."/>
            <person name="Dai P."/>
            <person name="Han X."/>
            <person name="Huang E."/>
            <person name="Gao Y."/>
            <person name="Liu J."/>
            <person name="Shao H."/>
            <person name="Ye R."/>
            <person name="Li L."/>
            <person name="Wei W."/>
            <person name="Wang X."/>
            <person name="Wang C."/>
            <person name="Huo Q."/>
            <person name="Li W."/>
            <person name="Guo W."/>
            <person name="Chen H."/>
            <person name="Chen S."/>
            <person name="Zhou L."/>
            <person name="Zhou L."/>
            <person name="Ni X."/>
            <person name="Tian J."/>
            <person name="Zhou Y."/>
            <person name="Sheng Y."/>
            <person name="Liu T."/>
            <person name="Pan Y."/>
            <person name="Xia L."/>
            <person name="Li J."/>
            <person name="Zhao F."/>
            <person name="Cao W."/>
        </authorList>
    </citation>
    <scope>NUCLEOTIDE SEQUENCE</scope>
    <source>
        <strain evidence="1">Rsan-2018</strain>
        <tissue evidence="1">Larvae</tissue>
    </source>
</reference>
<evidence type="ECO:0000313" key="2">
    <source>
        <dbReference type="Proteomes" id="UP000821837"/>
    </source>
</evidence>